<evidence type="ECO:0000313" key="4">
    <source>
        <dbReference type="EnsemblMetazoa" id="G31573.1:cds"/>
    </source>
</evidence>
<accession>A0A8W8M8N5</accession>
<dbReference type="SMART" id="SM00254">
    <property type="entry name" value="ShKT"/>
    <property type="match status" value="2"/>
</dbReference>
<feature type="domain" description="ShKT" evidence="3">
    <location>
        <begin position="62"/>
        <end position="98"/>
    </location>
</feature>
<sequence>MYLSAFFSICFLFAGTFVYCNGEECVDKLPECATYTRSSCDPPNVVRAHQYCPAICGYCHKQCEDRISDCHRHGISVCLSHDDTWAKENCAAFCGFCGPDVKCRYSDWEDLGPCPCKNGLKTQVRTFIFVKNGTYQAEDCGKDLVKITFCTTDSCSTSSVLVTQKVPVPAVVTEKTSVHEPVVQTHYETHYEHPHVDPDVIAGVAAAGTAVAGGFALGSLLTGMLPLLAFGKRAPNDDKKAVEDLLESVLNAQGH</sequence>
<keyword evidence="1" id="KW-0472">Membrane</keyword>
<proteinExistence type="predicted"/>
<keyword evidence="2" id="KW-0732">Signal</keyword>
<dbReference type="EnsemblMetazoa" id="G31573.1">
    <property type="protein sequence ID" value="G31573.1:cds"/>
    <property type="gene ID" value="G31573"/>
</dbReference>
<feature type="signal peptide" evidence="2">
    <location>
        <begin position="1"/>
        <end position="22"/>
    </location>
</feature>
<evidence type="ECO:0000313" key="5">
    <source>
        <dbReference type="Proteomes" id="UP000005408"/>
    </source>
</evidence>
<keyword evidence="1" id="KW-0812">Transmembrane</keyword>
<protein>
    <recommendedName>
        <fullName evidence="3">ShKT domain-containing protein</fullName>
    </recommendedName>
</protein>
<evidence type="ECO:0000259" key="3">
    <source>
        <dbReference type="SMART" id="SM00254"/>
    </source>
</evidence>
<dbReference type="Proteomes" id="UP000005408">
    <property type="component" value="Unassembled WGS sequence"/>
</dbReference>
<dbReference type="InterPro" id="IPR003582">
    <property type="entry name" value="ShKT_dom"/>
</dbReference>
<feature type="domain" description="ShKT" evidence="3">
    <location>
        <begin position="24"/>
        <end position="60"/>
    </location>
</feature>
<name>A0A8W8M8N5_MAGGI</name>
<keyword evidence="5" id="KW-1185">Reference proteome</keyword>
<evidence type="ECO:0000256" key="2">
    <source>
        <dbReference type="SAM" id="SignalP"/>
    </source>
</evidence>
<evidence type="ECO:0000256" key="1">
    <source>
        <dbReference type="SAM" id="Phobius"/>
    </source>
</evidence>
<dbReference type="Pfam" id="PF01549">
    <property type="entry name" value="ShK"/>
    <property type="match status" value="2"/>
</dbReference>
<reference evidence="4" key="1">
    <citation type="submission" date="2022-08" db="UniProtKB">
        <authorList>
            <consortium name="EnsemblMetazoa"/>
        </authorList>
    </citation>
    <scope>IDENTIFICATION</scope>
    <source>
        <strain evidence="4">05x7-T-G4-1.051#20</strain>
    </source>
</reference>
<organism evidence="4 5">
    <name type="scientific">Magallana gigas</name>
    <name type="common">Pacific oyster</name>
    <name type="synonym">Crassostrea gigas</name>
    <dbReference type="NCBI Taxonomy" id="29159"/>
    <lineage>
        <taxon>Eukaryota</taxon>
        <taxon>Metazoa</taxon>
        <taxon>Spiralia</taxon>
        <taxon>Lophotrochozoa</taxon>
        <taxon>Mollusca</taxon>
        <taxon>Bivalvia</taxon>
        <taxon>Autobranchia</taxon>
        <taxon>Pteriomorphia</taxon>
        <taxon>Ostreida</taxon>
        <taxon>Ostreoidea</taxon>
        <taxon>Ostreidae</taxon>
        <taxon>Magallana</taxon>
    </lineage>
</organism>
<feature type="transmembrane region" description="Helical" evidence="1">
    <location>
        <begin position="200"/>
        <end position="230"/>
    </location>
</feature>
<keyword evidence="1" id="KW-1133">Transmembrane helix</keyword>
<feature type="chain" id="PRO_5036484644" description="ShKT domain-containing protein" evidence="2">
    <location>
        <begin position="23"/>
        <end position="255"/>
    </location>
</feature>
<dbReference type="AlphaFoldDB" id="A0A8W8M8N5"/>